<dbReference type="RefSeq" id="XP_007933499.1">
    <property type="nucleotide sequence ID" value="XM_007935308.1"/>
</dbReference>
<evidence type="ECO:0000256" key="1">
    <source>
        <dbReference type="ARBA" id="ARBA00008666"/>
    </source>
</evidence>
<dbReference type="PANTHER" id="PTHR33560:SF2">
    <property type="entry name" value="PROTEIN FAM227B"/>
    <property type="match status" value="1"/>
</dbReference>
<dbReference type="InterPro" id="IPR029417">
    <property type="entry name" value="FAM227"/>
</dbReference>
<sequence>MAGHGFLSQIRRAGTGFQTIQEPPRTLEEFLKCQNWDSWPREVHLDYDPKWEHALKNIKEDSSFISIYTHLWGNVPRIFEAVTSMELRLEECSSLLKNHASKLLEWDNMISKTVSYGQLKTHKEFLQKYYKKKKIMGCNFSGFKANELTQLPRHLDAERIYLFILKAHTFDEKVFKIWRTHFLSEASIALLHDSFWWWFLYKFKPDRENQDFLFDRISESYVALFMSIPVGRKDAFLQVYPDCLAQAIYATFQEAFPESSNLFNDEFKEDLGTNIYLWLSGLKPPKSFWTHWELKGLTTTTIHGSKRAPKISVKEMIASSQESTKATVDFNVTKILKNSRTCVMPTSKEESGLPKPAMKIWRKFHYLSTGPEFNRVLFNFGGQSPLILYYLKMHELAGIPNAPRQTKVKLTEIFREPSPTPTYRDIVKEAKKIFAKNQKDFRILQVKATKKPFDVMYDFEKFLNKLVCFLSENN</sequence>
<dbReference type="Proteomes" id="UP000694850">
    <property type="component" value="Unplaced"/>
</dbReference>
<gene>
    <name evidence="3" type="primary">FAM227B</name>
</gene>
<dbReference type="Pfam" id="PF14922">
    <property type="entry name" value="FWWh"/>
    <property type="match status" value="1"/>
</dbReference>
<dbReference type="OrthoDB" id="73353at2759"/>
<reference evidence="3" key="1">
    <citation type="submission" date="2025-08" db="UniProtKB">
        <authorList>
            <consortium name="RefSeq"/>
        </authorList>
    </citation>
    <scope>IDENTIFICATION</scope>
</reference>
<evidence type="ECO:0000313" key="3">
    <source>
        <dbReference type="RefSeq" id="XP_007933499.1"/>
    </source>
</evidence>
<organism evidence="2 3">
    <name type="scientific">Orycteropus afer afer</name>
    <dbReference type="NCBI Taxonomy" id="1230840"/>
    <lineage>
        <taxon>Eukaryota</taxon>
        <taxon>Metazoa</taxon>
        <taxon>Chordata</taxon>
        <taxon>Craniata</taxon>
        <taxon>Vertebrata</taxon>
        <taxon>Euteleostomi</taxon>
        <taxon>Mammalia</taxon>
        <taxon>Eutheria</taxon>
        <taxon>Afrotheria</taxon>
        <taxon>Tubulidentata</taxon>
        <taxon>Orycteropodidae</taxon>
        <taxon>Orycteropus</taxon>
    </lineage>
</organism>
<name>A0A8B6ZCW8_ORYAF</name>
<dbReference type="GeneID" id="103192329"/>
<accession>A0A8B6ZCW8</accession>
<keyword evidence="2" id="KW-1185">Reference proteome</keyword>
<dbReference type="AlphaFoldDB" id="A0A8B6ZCW8"/>
<evidence type="ECO:0000313" key="2">
    <source>
        <dbReference type="Proteomes" id="UP000694850"/>
    </source>
</evidence>
<protein>
    <submittedName>
        <fullName evidence="3">Protein FAM227B</fullName>
    </submittedName>
</protein>
<comment type="similarity">
    <text evidence="1">Belongs to the FAM227 family.</text>
</comment>
<proteinExistence type="inferred from homology"/>
<dbReference type="PANTHER" id="PTHR33560">
    <property type="entry name" value="PROTEIN FAM227B"/>
    <property type="match status" value="1"/>
</dbReference>
<dbReference type="CTD" id="196951"/>